<accession>A0AAD6ZM72</accession>
<organism evidence="2 3">
    <name type="scientific">Mycena albidolilacea</name>
    <dbReference type="NCBI Taxonomy" id="1033008"/>
    <lineage>
        <taxon>Eukaryota</taxon>
        <taxon>Fungi</taxon>
        <taxon>Dikarya</taxon>
        <taxon>Basidiomycota</taxon>
        <taxon>Agaricomycotina</taxon>
        <taxon>Agaricomycetes</taxon>
        <taxon>Agaricomycetidae</taxon>
        <taxon>Agaricales</taxon>
        <taxon>Marasmiineae</taxon>
        <taxon>Mycenaceae</taxon>
        <taxon>Mycena</taxon>
    </lineage>
</organism>
<feature type="compositionally biased region" description="Basic and acidic residues" evidence="1">
    <location>
        <begin position="252"/>
        <end position="261"/>
    </location>
</feature>
<name>A0AAD6ZM72_9AGAR</name>
<dbReference type="EMBL" id="JARIHO010000039">
    <property type="protein sequence ID" value="KAJ7328247.1"/>
    <property type="molecule type" value="Genomic_DNA"/>
</dbReference>
<evidence type="ECO:0000313" key="2">
    <source>
        <dbReference type="EMBL" id="KAJ7328247.1"/>
    </source>
</evidence>
<feature type="region of interest" description="Disordered" evidence="1">
    <location>
        <begin position="223"/>
        <end position="263"/>
    </location>
</feature>
<reference evidence="2" key="1">
    <citation type="submission" date="2023-03" db="EMBL/GenBank/DDBJ databases">
        <title>Massive genome expansion in bonnet fungi (Mycena s.s.) driven by repeated elements and novel gene families across ecological guilds.</title>
        <authorList>
            <consortium name="Lawrence Berkeley National Laboratory"/>
            <person name="Harder C.B."/>
            <person name="Miyauchi S."/>
            <person name="Viragh M."/>
            <person name="Kuo A."/>
            <person name="Thoen E."/>
            <person name="Andreopoulos B."/>
            <person name="Lu D."/>
            <person name="Skrede I."/>
            <person name="Drula E."/>
            <person name="Henrissat B."/>
            <person name="Morin E."/>
            <person name="Kohler A."/>
            <person name="Barry K."/>
            <person name="LaButti K."/>
            <person name="Morin E."/>
            <person name="Salamov A."/>
            <person name="Lipzen A."/>
            <person name="Mereny Z."/>
            <person name="Hegedus B."/>
            <person name="Baldrian P."/>
            <person name="Stursova M."/>
            <person name="Weitz H."/>
            <person name="Taylor A."/>
            <person name="Grigoriev I.V."/>
            <person name="Nagy L.G."/>
            <person name="Martin F."/>
            <person name="Kauserud H."/>
        </authorList>
    </citation>
    <scope>NUCLEOTIDE SEQUENCE</scope>
    <source>
        <strain evidence="2">CBHHK002</strain>
    </source>
</reference>
<evidence type="ECO:0000256" key="1">
    <source>
        <dbReference type="SAM" id="MobiDB-lite"/>
    </source>
</evidence>
<evidence type="ECO:0000313" key="3">
    <source>
        <dbReference type="Proteomes" id="UP001218218"/>
    </source>
</evidence>
<gene>
    <name evidence="2" type="ORF">DFH08DRAFT_1084454</name>
</gene>
<keyword evidence="3" id="KW-1185">Reference proteome</keyword>
<dbReference type="AlphaFoldDB" id="A0AAD6ZM72"/>
<dbReference type="Proteomes" id="UP001218218">
    <property type="component" value="Unassembled WGS sequence"/>
</dbReference>
<protein>
    <submittedName>
        <fullName evidence="2">Uncharacterized protein</fullName>
    </submittedName>
</protein>
<proteinExistence type="predicted"/>
<sequence>MARITPKQAAARCRFADSHIEWDAQKWDQVVFSGADPSVLPPPPPLPPCPPCTCTLRPFLTLPNTYALHPPPLSVPVPVPFRLATSSSPRHNASILSIYTTWRLIRAVVSLQQRDGDRRAVQQRRHFYLTNLLIPRRPISNSGHLARALSRYPAYPCLPAHAHFLNHSPTRTRPCLNALVPSHSVCSRVRLPRLLHYHLLPTPHTPVPGRCCPSALATSPRQHLPFPAPTALPAPSALPLPSPLASTSRALPGHDRGDRKRPLNATAQILRNVDLSPSAVRATNLPDVHPWDIQAVVAAPMPTTPSVTTATWIWNTAVPSAQIRPPTAD</sequence>
<feature type="compositionally biased region" description="Pro residues" evidence="1">
    <location>
        <begin position="226"/>
        <end position="242"/>
    </location>
</feature>
<comment type="caution">
    <text evidence="2">The sequence shown here is derived from an EMBL/GenBank/DDBJ whole genome shotgun (WGS) entry which is preliminary data.</text>
</comment>